<gene>
    <name evidence="2" type="ORF">RM552_11180</name>
</gene>
<dbReference type="Proteomes" id="UP001253545">
    <property type="component" value="Unassembled WGS sequence"/>
</dbReference>
<feature type="chain" id="PRO_5045135461" description="Lipoprotein" evidence="1">
    <location>
        <begin position="32"/>
        <end position="304"/>
    </location>
</feature>
<feature type="signal peptide" evidence="1">
    <location>
        <begin position="1"/>
        <end position="31"/>
    </location>
</feature>
<sequence>MFMPQLGNQHTLRLKRISWFLVAICASIVLSACSVTQTVSQVSDTRAIQDDFDAASRLQTNMFAIDRANEAISSQTNTAQIMQANRGLMLYQRVINGVNSLESQKAELIQNGLWANLQTLKAMSQWQIGNKEDALITANLAIKEAQDLQGRDMVLLNAIPSLVANDEAFEMLEDLKISGNKDENAFKIWQRATALYEKAENELSVIIDNVAHPQLQFYLQLSRLMVVKNWEESFDLDLCITDSCEDIRMAKNEQSKVYFEDLLLSRYKATGSCDAVMNSSFYQFWSLKIGTFNSSKGTFKKVCP</sequence>
<dbReference type="EMBL" id="JAVRHX010000003">
    <property type="protein sequence ID" value="MDT0595409.1"/>
    <property type="molecule type" value="Genomic_DNA"/>
</dbReference>
<keyword evidence="3" id="KW-1185">Reference proteome</keyword>
<evidence type="ECO:0000313" key="3">
    <source>
        <dbReference type="Proteomes" id="UP001253545"/>
    </source>
</evidence>
<evidence type="ECO:0008006" key="4">
    <source>
        <dbReference type="Google" id="ProtNLM"/>
    </source>
</evidence>
<dbReference type="RefSeq" id="WP_311368925.1">
    <property type="nucleotide sequence ID" value="NZ_JAVRHX010000003.1"/>
</dbReference>
<comment type="caution">
    <text evidence="2">The sequence shown here is derived from an EMBL/GenBank/DDBJ whole genome shotgun (WGS) entry which is preliminary data.</text>
</comment>
<name>A0ABU2ZRZ7_9ALTE</name>
<evidence type="ECO:0000313" key="2">
    <source>
        <dbReference type="EMBL" id="MDT0595409.1"/>
    </source>
</evidence>
<protein>
    <recommendedName>
        <fullName evidence="4">Lipoprotein</fullName>
    </recommendedName>
</protein>
<reference evidence="2 3" key="1">
    <citation type="submission" date="2023-09" db="EMBL/GenBank/DDBJ databases">
        <authorList>
            <person name="Rey-Velasco X."/>
        </authorList>
    </citation>
    <scope>NUCLEOTIDE SEQUENCE [LARGE SCALE GENOMIC DNA]</scope>
    <source>
        <strain evidence="2 3">P117</strain>
    </source>
</reference>
<proteinExistence type="predicted"/>
<evidence type="ECO:0000256" key="1">
    <source>
        <dbReference type="SAM" id="SignalP"/>
    </source>
</evidence>
<organism evidence="2 3">
    <name type="scientific">Glaciecola petra</name>
    <dbReference type="NCBI Taxonomy" id="3075602"/>
    <lineage>
        <taxon>Bacteria</taxon>
        <taxon>Pseudomonadati</taxon>
        <taxon>Pseudomonadota</taxon>
        <taxon>Gammaproteobacteria</taxon>
        <taxon>Alteromonadales</taxon>
        <taxon>Alteromonadaceae</taxon>
        <taxon>Glaciecola</taxon>
    </lineage>
</organism>
<accession>A0ABU2ZRZ7</accession>
<keyword evidence="1" id="KW-0732">Signal</keyword>